<dbReference type="AlphaFoldDB" id="A0A2M7GBC2"/>
<organism evidence="1 2">
    <name type="scientific">bacterium (Candidatus Blackallbacteria) CG17_big_fil_post_rev_8_21_14_2_50_48_46</name>
    <dbReference type="NCBI Taxonomy" id="2014261"/>
    <lineage>
        <taxon>Bacteria</taxon>
        <taxon>Candidatus Blackallbacteria</taxon>
    </lineage>
</organism>
<sequence length="311" mass="31136">MSLTINGVNIAVQGVRALKPGITIEQASQKTKNNGLDEVFFTSNGKAYVAYGDSLNLSGLKKNSIPTVTFEGQKADVIVYEDEANSMLEGAKLGSVKALKDTSDAVFGAVKNIITTIGPTAGIAGGVGIAGYGIYQMLKTTGQGAATGAVGATLAGATAGGLPPGMAGGIWDALKSGVVGGLKLIAVAGAVGAGISMGYGAIKGAMEAKSTVKDISSIASITEDGSSPTNGGPAIANHTLGLPLPGQTVNGQPSYGTNQPGYGINIQINPQGAYGYTPQVNYNPAYAAPPAPMGSVSGMMSPQQLMGMQRH</sequence>
<proteinExistence type="predicted"/>
<name>A0A2M7GBC2_9BACT</name>
<evidence type="ECO:0000313" key="1">
    <source>
        <dbReference type="EMBL" id="PIW19491.1"/>
    </source>
</evidence>
<dbReference type="Proteomes" id="UP000231019">
    <property type="component" value="Unassembled WGS sequence"/>
</dbReference>
<reference evidence="1 2" key="1">
    <citation type="submission" date="2017-09" db="EMBL/GenBank/DDBJ databases">
        <title>Depth-based differentiation of microbial function through sediment-hosted aquifers and enrichment of novel symbionts in the deep terrestrial subsurface.</title>
        <authorList>
            <person name="Probst A.J."/>
            <person name="Ladd B."/>
            <person name="Jarett J.K."/>
            <person name="Geller-Mcgrath D.E."/>
            <person name="Sieber C.M."/>
            <person name="Emerson J.B."/>
            <person name="Anantharaman K."/>
            <person name="Thomas B.C."/>
            <person name="Malmstrom R."/>
            <person name="Stieglmeier M."/>
            <person name="Klingl A."/>
            <person name="Woyke T."/>
            <person name="Ryan C.M."/>
            <person name="Banfield J.F."/>
        </authorList>
    </citation>
    <scope>NUCLEOTIDE SEQUENCE [LARGE SCALE GENOMIC DNA]</scope>
    <source>
        <strain evidence="1">CG17_big_fil_post_rev_8_21_14_2_50_48_46</strain>
    </source>
</reference>
<dbReference type="EMBL" id="PFFQ01000004">
    <property type="protein sequence ID" value="PIW19491.1"/>
    <property type="molecule type" value="Genomic_DNA"/>
</dbReference>
<gene>
    <name evidence="1" type="ORF">COW36_01230</name>
</gene>
<accession>A0A2M7GBC2</accession>
<protein>
    <submittedName>
        <fullName evidence="1">Uncharacterized protein</fullName>
    </submittedName>
</protein>
<evidence type="ECO:0000313" key="2">
    <source>
        <dbReference type="Proteomes" id="UP000231019"/>
    </source>
</evidence>
<comment type="caution">
    <text evidence="1">The sequence shown here is derived from an EMBL/GenBank/DDBJ whole genome shotgun (WGS) entry which is preliminary data.</text>
</comment>